<evidence type="ECO:0000313" key="9">
    <source>
        <dbReference type="EMBL" id="HIS76575.1"/>
    </source>
</evidence>
<dbReference type="GO" id="GO:0016020">
    <property type="term" value="C:membrane"/>
    <property type="evidence" value="ECO:0007669"/>
    <property type="project" value="UniProtKB-SubCell"/>
</dbReference>
<evidence type="ECO:0000256" key="3">
    <source>
        <dbReference type="ARBA" id="ARBA00022448"/>
    </source>
</evidence>
<evidence type="ECO:0000256" key="1">
    <source>
        <dbReference type="ARBA" id="ARBA00004141"/>
    </source>
</evidence>
<feature type="transmembrane region" description="Helical" evidence="8">
    <location>
        <begin position="81"/>
        <end position="103"/>
    </location>
</feature>
<feature type="transmembrane region" description="Helical" evidence="8">
    <location>
        <begin position="330"/>
        <end position="355"/>
    </location>
</feature>
<dbReference type="PANTHER" id="PTHR34975:SF2">
    <property type="entry name" value="SPORE GERMINATION PROTEIN A2"/>
    <property type="match status" value="1"/>
</dbReference>
<sequence length="369" mass="40601">MKSTQISSAQLVFLLFLYHSFNMFTAEAHNVTGNYGLPHLLAIPAAVLLQALVVLPAWILAWKCRRGPAEAALWTMGKAGVIYPLASSLYLLWVMAFTVYSMSDFMVNAIYPGSARMFFIVTMILGALYAAYLGLEGIARAAFIIFALFLLSLLLTFGGVMDRAHLINIHPFPDNSFQLVMEGAWKIMSRSSGIVIYLLLLPYVGSHKKRGFWITLASIAALMEAVTFLVSSVLGDLGRTEAYPFFMLTTVAEVSILQRMDALHVAVWVMVSFLRITLCLWLVRQQLLLCLPLKQQAAKNKWLLPVLAAIALLLAAAMNENRDLSSQTLAVFTTGVPILLLGAVFPLVCLIAGGIRKRLIPKNQEGGES</sequence>
<keyword evidence="5 8" id="KW-0812">Transmembrane</keyword>
<comment type="subcellular location">
    <subcellularLocation>
        <location evidence="1">Membrane</location>
        <topology evidence="1">Multi-pass membrane protein</topology>
    </subcellularLocation>
</comment>
<proteinExistence type="inferred from homology"/>
<feature type="transmembrane region" description="Helical" evidence="8">
    <location>
        <begin position="212"/>
        <end position="234"/>
    </location>
</feature>
<keyword evidence="4" id="KW-0309">Germination</keyword>
<gene>
    <name evidence="9" type="ORF">IAB51_07155</name>
</gene>
<keyword evidence="7 8" id="KW-0472">Membrane</keyword>
<name>A0A9D1FNS2_9FIRM</name>
<protein>
    <submittedName>
        <fullName evidence="9">GerAB/ArcD/ProY family transporter</fullName>
    </submittedName>
</protein>
<reference evidence="9" key="1">
    <citation type="submission" date="2020-10" db="EMBL/GenBank/DDBJ databases">
        <authorList>
            <person name="Gilroy R."/>
        </authorList>
    </citation>
    <scope>NUCLEOTIDE SEQUENCE</scope>
    <source>
        <strain evidence="9">CHK199-13235</strain>
    </source>
</reference>
<feature type="transmembrane region" description="Helical" evidence="8">
    <location>
        <begin position="38"/>
        <end position="60"/>
    </location>
</feature>
<evidence type="ECO:0000256" key="4">
    <source>
        <dbReference type="ARBA" id="ARBA00022544"/>
    </source>
</evidence>
<dbReference type="PANTHER" id="PTHR34975">
    <property type="entry name" value="SPORE GERMINATION PROTEIN A2"/>
    <property type="match status" value="1"/>
</dbReference>
<dbReference type="InterPro" id="IPR004761">
    <property type="entry name" value="Spore_GerAB"/>
</dbReference>
<evidence type="ECO:0000256" key="5">
    <source>
        <dbReference type="ARBA" id="ARBA00022692"/>
    </source>
</evidence>
<dbReference type="EMBL" id="DVJP01000047">
    <property type="protein sequence ID" value="HIS76575.1"/>
    <property type="molecule type" value="Genomic_DNA"/>
</dbReference>
<evidence type="ECO:0000256" key="7">
    <source>
        <dbReference type="ARBA" id="ARBA00023136"/>
    </source>
</evidence>
<feature type="transmembrane region" description="Helical" evidence="8">
    <location>
        <begin position="302"/>
        <end position="318"/>
    </location>
</feature>
<accession>A0A9D1FNS2</accession>
<feature type="transmembrane region" description="Helical" evidence="8">
    <location>
        <begin position="142"/>
        <end position="161"/>
    </location>
</feature>
<comment type="similarity">
    <text evidence="2">Belongs to the amino acid-polyamine-organocation (APC) superfamily. Spore germination protein (SGP) (TC 2.A.3.9) family.</text>
</comment>
<feature type="transmembrane region" description="Helical" evidence="8">
    <location>
        <begin position="115"/>
        <end position="135"/>
    </location>
</feature>
<feature type="transmembrane region" description="Helical" evidence="8">
    <location>
        <begin position="187"/>
        <end position="205"/>
    </location>
</feature>
<comment type="caution">
    <text evidence="9">The sequence shown here is derived from an EMBL/GenBank/DDBJ whole genome shotgun (WGS) entry which is preliminary data.</text>
</comment>
<reference evidence="9" key="2">
    <citation type="journal article" date="2021" name="PeerJ">
        <title>Extensive microbial diversity within the chicken gut microbiome revealed by metagenomics and culture.</title>
        <authorList>
            <person name="Gilroy R."/>
            <person name="Ravi A."/>
            <person name="Getino M."/>
            <person name="Pursley I."/>
            <person name="Horton D.L."/>
            <person name="Alikhan N.F."/>
            <person name="Baker D."/>
            <person name="Gharbi K."/>
            <person name="Hall N."/>
            <person name="Watson M."/>
            <person name="Adriaenssens E.M."/>
            <person name="Foster-Nyarko E."/>
            <person name="Jarju S."/>
            <person name="Secka A."/>
            <person name="Antonio M."/>
            <person name="Oren A."/>
            <person name="Chaudhuri R.R."/>
            <person name="La Ragione R."/>
            <person name="Hildebrand F."/>
            <person name="Pallen M.J."/>
        </authorList>
    </citation>
    <scope>NUCLEOTIDE SEQUENCE</scope>
    <source>
        <strain evidence="9">CHK199-13235</strain>
    </source>
</reference>
<evidence type="ECO:0000256" key="8">
    <source>
        <dbReference type="SAM" id="Phobius"/>
    </source>
</evidence>
<feature type="transmembrane region" description="Helical" evidence="8">
    <location>
        <begin position="262"/>
        <end position="282"/>
    </location>
</feature>
<keyword evidence="6 8" id="KW-1133">Transmembrane helix</keyword>
<evidence type="ECO:0000313" key="10">
    <source>
        <dbReference type="Proteomes" id="UP000824002"/>
    </source>
</evidence>
<dbReference type="Pfam" id="PF03845">
    <property type="entry name" value="Spore_permease"/>
    <property type="match status" value="1"/>
</dbReference>
<organism evidence="9 10">
    <name type="scientific">Candidatus Merdivicinus excrementipullorum</name>
    <dbReference type="NCBI Taxonomy" id="2840867"/>
    <lineage>
        <taxon>Bacteria</taxon>
        <taxon>Bacillati</taxon>
        <taxon>Bacillota</taxon>
        <taxon>Clostridia</taxon>
        <taxon>Eubacteriales</taxon>
        <taxon>Oscillospiraceae</taxon>
        <taxon>Oscillospiraceae incertae sedis</taxon>
        <taxon>Candidatus Merdivicinus</taxon>
    </lineage>
</organism>
<evidence type="ECO:0000256" key="6">
    <source>
        <dbReference type="ARBA" id="ARBA00022989"/>
    </source>
</evidence>
<dbReference type="Proteomes" id="UP000824002">
    <property type="component" value="Unassembled WGS sequence"/>
</dbReference>
<dbReference type="GO" id="GO:0009847">
    <property type="term" value="P:spore germination"/>
    <property type="evidence" value="ECO:0007669"/>
    <property type="project" value="InterPro"/>
</dbReference>
<keyword evidence="3" id="KW-0813">Transport</keyword>
<evidence type="ECO:0000256" key="2">
    <source>
        <dbReference type="ARBA" id="ARBA00007998"/>
    </source>
</evidence>
<dbReference type="AlphaFoldDB" id="A0A9D1FNS2"/>